<sequence>MSHKLGGINREAQVVERLKELSLPVVKLEAGGYIRDNALASENFRVASKHLLKALAALDYDVLNVGAPDALAGKSFLAENLGKHADRLVSANIVDPTSSAPLFSKYRIIEVKLGDGTQVRIGVTGVTRQRIGVSPQAPTFQVLDPLPAIKEVVKELQGNCDFIILLAYMNRETLRQTLEQLGPDPGIDVAIAGEFLGVFHQIDNVNGVRMVSGGFEGRHVGHLLLQMQNGKISQALNKLVDIEQTIPPHPDYSHFITDYLKELTDSQQPVN</sequence>
<dbReference type="Proteomes" id="UP000262583">
    <property type="component" value="Chromosome"/>
</dbReference>
<protein>
    <recommendedName>
        <fullName evidence="3">5'-nucleotidase</fullName>
    </recommendedName>
</protein>
<dbReference type="InterPro" id="IPR029052">
    <property type="entry name" value="Metallo-depent_PP-like"/>
</dbReference>
<dbReference type="PANTHER" id="PTHR11575:SF24">
    <property type="entry name" value="5'-NUCLEOTIDASE"/>
    <property type="match status" value="1"/>
</dbReference>
<dbReference type="AlphaFoldDB" id="A0A2Z4Y4C7"/>
<dbReference type="EMBL" id="CP030759">
    <property type="protein sequence ID" value="AXA35816.1"/>
    <property type="molecule type" value="Genomic_DNA"/>
</dbReference>
<evidence type="ECO:0000313" key="1">
    <source>
        <dbReference type="EMBL" id="AXA35816.1"/>
    </source>
</evidence>
<evidence type="ECO:0000313" key="2">
    <source>
        <dbReference type="Proteomes" id="UP000262583"/>
    </source>
</evidence>
<reference evidence="1 2" key="1">
    <citation type="submission" date="2018-05" db="EMBL/GenBank/DDBJ databases">
        <title>A metagenomic window into the 2 km-deep terrestrial subsurface aquifer revealed taxonomically and functionally diverse microbial community comprising novel uncultured bacterial lineages.</title>
        <authorList>
            <person name="Kadnikov V.V."/>
            <person name="Mardanov A.V."/>
            <person name="Beletsky A.V."/>
            <person name="Banks D."/>
            <person name="Pimenov N.V."/>
            <person name="Frank Y.A."/>
            <person name="Karnachuk O.V."/>
            <person name="Ravin N.V."/>
        </authorList>
    </citation>
    <scope>NUCLEOTIDE SEQUENCE [LARGE SCALE GENOMIC DNA]</scope>
    <source>
        <strain evidence="1">BY</strain>
    </source>
</reference>
<dbReference type="InterPro" id="IPR006179">
    <property type="entry name" value="5_nucleotidase/apyrase"/>
</dbReference>
<dbReference type="Gene3D" id="3.60.21.10">
    <property type="match status" value="1"/>
</dbReference>
<name>A0A2Z4Y4C7_SUMC1</name>
<accession>A0A2Z4Y4C7</accession>
<dbReference type="SUPFAM" id="SSF56300">
    <property type="entry name" value="Metallo-dependent phosphatases"/>
    <property type="match status" value="1"/>
</dbReference>
<dbReference type="KEGG" id="schv:BRCON_1039"/>
<gene>
    <name evidence="1" type="ORF">BRCON_1039</name>
</gene>
<evidence type="ECO:0008006" key="3">
    <source>
        <dbReference type="Google" id="ProtNLM"/>
    </source>
</evidence>
<organism evidence="1 2">
    <name type="scientific">Sumerlaea chitinivorans</name>
    <dbReference type="NCBI Taxonomy" id="2250252"/>
    <lineage>
        <taxon>Bacteria</taxon>
        <taxon>Candidatus Sumerlaeota</taxon>
        <taxon>Candidatus Sumerlaeia</taxon>
        <taxon>Candidatus Sumerlaeales</taxon>
        <taxon>Candidatus Sumerlaeaceae</taxon>
        <taxon>Candidatus Sumerlaea</taxon>
    </lineage>
</organism>
<dbReference type="GO" id="GO:0009166">
    <property type="term" value="P:nucleotide catabolic process"/>
    <property type="evidence" value="ECO:0007669"/>
    <property type="project" value="InterPro"/>
</dbReference>
<dbReference type="GO" id="GO:0016787">
    <property type="term" value="F:hydrolase activity"/>
    <property type="evidence" value="ECO:0007669"/>
    <property type="project" value="InterPro"/>
</dbReference>
<dbReference type="PANTHER" id="PTHR11575">
    <property type="entry name" value="5'-NUCLEOTIDASE-RELATED"/>
    <property type="match status" value="1"/>
</dbReference>
<proteinExistence type="predicted"/>